<evidence type="ECO:0000259" key="10">
    <source>
        <dbReference type="PROSITE" id="PS51192"/>
    </source>
</evidence>
<evidence type="ECO:0000313" key="12">
    <source>
        <dbReference type="EMBL" id="PTB96991.1"/>
    </source>
</evidence>
<dbReference type="GO" id="GO:0003677">
    <property type="term" value="F:DNA binding"/>
    <property type="evidence" value="ECO:0007669"/>
    <property type="project" value="UniProtKB-KW"/>
</dbReference>
<dbReference type="PIRSF" id="PIRSF037307">
    <property type="entry name" value="Lhr-like_helic_prd"/>
    <property type="match status" value="1"/>
</dbReference>
<evidence type="ECO:0000313" key="13">
    <source>
        <dbReference type="Proteomes" id="UP000240608"/>
    </source>
</evidence>
<dbReference type="InterPro" id="IPR027417">
    <property type="entry name" value="P-loop_NTPase"/>
</dbReference>
<evidence type="ECO:0000256" key="6">
    <source>
        <dbReference type="ARBA" id="ARBA00023125"/>
    </source>
</evidence>
<dbReference type="GO" id="GO:0004386">
    <property type="term" value="F:helicase activity"/>
    <property type="evidence" value="ECO:0007669"/>
    <property type="project" value="UniProtKB-KW"/>
</dbReference>
<dbReference type="InterPro" id="IPR001650">
    <property type="entry name" value="Helicase_C-like"/>
</dbReference>
<dbReference type="InterPro" id="IPR013701">
    <property type="entry name" value="Lhr-like_DEAD/DEAH_assoc"/>
</dbReference>
<dbReference type="InterPro" id="IPR017170">
    <property type="entry name" value="Lhr-like"/>
</dbReference>
<evidence type="ECO:0000256" key="4">
    <source>
        <dbReference type="ARBA" id="ARBA00022806"/>
    </source>
</evidence>
<dbReference type="PANTHER" id="PTHR47962:SF3">
    <property type="entry name" value="LARGE ATP-DEPENDENT HELICASE-RELATED PROTEIN"/>
    <property type="match status" value="1"/>
</dbReference>
<evidence type="ECO:0000259" key="11">
    <source>
        <dbReference type="PROSITE" id="PS51194"/>
    </source>
</evidence>
<dbReference type="Gene3D" id="3.40.50.300">
    <property type="entry name" value="P-loop containing nucleotide triphosphate hydrolases"/>
    <property type="match status" value="2"/>
</dbReference>
<dbReference type="Pfam" id="PF19306">
    <property type="entry name" value="WHD_Lhr"/>
    <property type="match status" value="1"/>
</dbReference>
<dbReference type="Pfam" id="PF00271">
    <property type="entry name" value="Helicase_C"/>
    <property type="match status" value="1"/>
</dbReference>
<keyword evidence="8" id="KW-0413">Isomerase</keyword>
<evidence type="ECO:0000256" key="5">
    <source>
        <dbReference type="ARBA" id="ARBA00022840"/>
    </source>
</evidence>
<keyword evidence="3" id="KW-0378">Hydrolase</keyword>
<dbReference type="InterPro" id="IPR014001">
    <property type="entry name" value="Helicase_ATP-bd"/>
</dbReference>
<dbReference type="GO" id="GO:0016874">
    <property type="term" value="F:ligase activity"/>
    <property type="evidence" value="ECO:0007669"/>
    <property type="project" value="UniProtKB-KW"/>
</dbReference>
<reference evidence="12 13" key="1">
    <citation type="submission" date="2018-03" db="EMBL/GenBank/DDBJ databases">
        <title>Cross-interface Injection: A General Nanoliter Liquid Handling Method Applied to Single Cells Genome Amplification Automated Nanoliter Liquid Handling Applied to Single Cell Multiple Displacement Amplification.</title>
        <authorList>
            <person name="Yun J."/>
            <person name="Xu P."/>
            <person name="Xu J."/>
            <person name="Dai X."/>
            <person name="Wang Y."/>
            <person name="Zheng X."/>
            <person name="Cao C."/>
            <person name="Yi Q."/>
            <person name="Zhu Y."/>
            <person name="Wang L."/>
            <person name="Dong Z."/>
            <person name="Huang Y."/>
            <person name="Huang L."/>
            <person name="Du W."/>
        </authorList>
    </citation>
    <scope>NUCLEOTIDE SEQUENCE [LARGE SCALE GENOMIC DNA]</scope>
    <source>
        <strain evidence="12 13">Z-D1-2</strain>
    </source>
</reference>
<dbReference type="InterPro" id="IPR011545">
    <property type="entry name" value="DEAD/DEAH_box_helicase_dom"/>
</dbReference>
<dbReference type="CDD" id="cd17922">
    <property type="entry name" value="DEXHc_LHR-like"/>
    <property type="match status" value="1"/>
</dbReference>
<feature type="domain" description="Helicase ATP-binding" evidence="10">
    <location>
        <begin position="27"/>
        <end position="212"/>
    </location>
</feature>
<comment type="similarity">
    <text evidence="9">Belongs to the Lhr helicase family. Lhr-Core subfamily.</text>
</comment>
<comment type="caution">
    <text evidence="12">The sequence shown here is derived from an EMBL/GenBank/DDBJ whole genome shotgun (WGS) entry which is preliminary data.</text>
</comment>
<dbReference type="Proteomes" id="UP000240608">
    <property type="component" value="Unassembled WGS sequence"/>
</dbReference>
<keyword evidence="6" id="KW-0238">DNA-binding</keyword>
<proteinExistence type="inferred from homology"/>
<organism evidence="12 13">
    <name type="scientific">Marivirga lumbricoides</name>
    <dbReference type="NCBI Taxonomy" id="1046115"/>
    <lineage>
        <taxon>Bacteria</taxon>
        <taxon>Pseudomonadati</taxon>
        <taxon>Bacteroidota</taxon>
        <taxon>Cytophagia</taxon>
        <taxon>Cytophagales</taxon>
        <taxon>Marivirgaceae</taxon>
        <taxon>Marivirga</taxon>
    </lineage>
</organism>
<dbReference type="EMBL" id="PYVU01000028">
    <property type="protein sequence ID" value="PTB96991.1"/>
    <property type="molecule type" value="Genomic_DNA"/>
</dbReference>
<protein>
    <submittedName>
        <fullName evidence="12">DNA ligase-associated DEXH box helicase</fullName>
    </submittedName>
</protein>
<keyword evidence="1" id="KW-0547">Nucleotide-binding</keyword>
<feature type="domain" description="Helicase C-terminal" evidence="11">
    <location>
        <begin position="246"/>
        <end position="405"/>
    </location>
</feature>
<evidence type="ECO:0000256" key="7">
    <source>
        <dbReference type="ARBA" id="ARBA00023204"/>
    </source>
</evidence>
<dbReference type="GO" id="GO:0006281">
    <property type="term" value="P:DNA repair"/>
    <property type="evidence" value="ECO:0007669"/>
    <property type="project" value="UniProtKB-KW"/>
</dbReference>
<dbReference type="NCBIfam" id="TIGR04121">
    <property type="entry name" value="DEXH_lig_assoc"/>
    <property type="match status" value="1"/>
</dbReference>
<dbReference type="SUPFAM" id="SSF52540">
    <property type="entry name" value="P-loop containing nucleoside triphosphate hydrolases"/>
    <property type="match status" value="1"/>
</dbReference>
<dbReference type="Pfam" id="PF00270">
    <property type="entry name" value="DEAD"/>
    <property type="match status" value="1"/>
</dbReference>
<keyword evidence="7" id="KW-0234">DNA repair</keyword>
<name>A0A2T4DT24_9BACT</name>
<keyword evidence="2" id="KW-0227">DNA damage</keyword>
<evidence type="ECO:0000256" key="2">
    <source>
        <dbReference type="ARBA" id="ARBA00022763"/>
    </source>
</evidence>
<dbReference type="PANTHER" id="PTHR47962">
    <property type="entry name" value="ATP-DEPENDENT HELICASE LHR-RELATED-RELATED"/>
    <property type="match status" value="1"/>
</dbReference>
<dbReference type="InterPro" id="IPR045628">
    <property type="entry name" value="Lhr_WH_dom"/>
</dbReference>
<dbReference type="Pfam" id="PF08494">
    <property type="entry name" value="DEAD_assoc"/>
    <property type="match status" value="1"/>
</dbReference>
<evidence type="ECO:0000256" key="1">
    <source>
        <dbReference type="ARBA" id="ARBA00022741"/>
    </source>
</evidence>
<dbReference type="CDD" id="cd18796">
    <property type="entry name" value="SF2_C_LHR"/>
    <property type="match status" value="1"/>
</dbReference>
<dbReference type="AlphaFoldDB" id="A0A2T4DT24"/>
<evidence type="ECO:0000256" key="3">
    <source>
        <dbReference type="ARBA" id="ARBA00022801"/>
    </source>
</evidence>
<accession>A0A2T4DT24</accession>
<dbReference type="PROSITE" id="PS51192">
    <property type="entry name" value="HELICASE_ATP_BIND_1"/>
    <property type="match status" value="1"/>
</dbReference>
<keyword evidence="12" id="KW-0436">Ligase</keyword>
<gene>
    <name evidence="12" type="ORF">C9994_04790</name>
</gene>
<dbReference type="SMART" id="SM00487">
    <property type="entry name" value="DEXDc"/>
    <property type="match status" value="1"/>
</dbReference>
<dbReference type="PROSITE" id="PS51194">
    <property type="entry name" value="HELICASE_CTER"/>
    <property type="match status" value="1"/>
</dbReference>
<dbReference type="InterPro" id="IPR026362">
    <property type="entry name" value="DEXH_lig_assoc"/>
</dbReference>
<keyword evidence="5" id="KW-0067">ATP-binding</keyword>
<evidence type="ECO:0000256" key="9">
    <source>
        <dbReference type="ARBA" id="ARBA00093467"/>
    </source>
</evidence>
<evidence type="ECO:0000256" key="8">
    <source>
        <dbReference type="ARBA" id="ARBA00023235"/>
    </source>
</evidence>
<dbReference type="SMART" id="SM00490">
    <property type="entry name" value="HELICc"/>
    <property type="match status" value="1"/>
</dbReference>
<keyword evidence="4" id="KW-0347">Helicase</keyword>
<dbReference type="GO" id="GO:0005524">
    <property type="term" value="F:ATP binding"/>
    <property type="evidence" value="ECO:0007669"/>
    <property type="project" value="UniProtKB-KW"/>
</dbReference>
<dbReference type="GO" id="GO:0016887">
    <property type="term" value="F:ATP hydrolysis activity"/>
    <property type="evidence" value="ECO:0007669"/>
    <property type="project" value="TreeGrafter"/>
</dbReference>
<sequence length="815" mass="92688">MDKRTVLAEKWFQQKGWKAFSFQIETWNSYLSGNSGLLNAPTGSGKTYALWMACMLDHFSQSKRPLKAKKGLKFLWILPLRALSKDIQSAMQTAVDDFGLNWRIETRTGDTSTAERQKQKKSPPDCLITTPESLHLLLSQKKSGEYFKNLEAIIIDEWHELLGSKRGVQVELALAILKDLSLQKLKIWAISATIGNLNEARKVLLGADAEEGDFIKANIDKFIDIESILPDEVEKYPWAGHLGIKLIDKVIPIIQQNKTTLIFTNTRSQTEIWYQKILETSPDLAGAIAMHHGSLNNQIRIWVEEALHSGQVKVVVCTSSLDLGVDFRPVDTIIQVGGPKGVSRFAQRAGRSGHRPGEKSKIYFLPTHSLELIEGAALRQAIADKSFEARIPVQKAFDVLIQFMVTLAVGDGFIPDILFKQIKSTYCYRNITMEEWQWLLNFIQLGGKSLSAYDEYHKVIAENEVWKVVNKKIAMRHRLSIGTIVGDQVLSVKYVKGGHLGTIEEYFISKLKPGDVFWFSGRNLEFVRLKDMTVQVKLSKKKSGVVPQWMGGRMPLSSQLATHIRQKLDDFINGNIEDIEIETIKPLLERQQRLSLLPGKNQLLVEYLQSKEGFHIYFYPFEGRFIHEVLAGLIAYRISMSQPISFNIAMNDYGFELLTDEPVDIEELLSMDLLSAQNLEEDMMKALNETEMAKRKFRDIAAISGLTFRGFPGKPIKERHLQSSAGIMFGVFEEYEPENLLLVQAHNEVIQQQLEQERLLSAMENINKQEIILRKISKPTPFSFPIMVDRLNRQSFSTETLEERVAKIQAQLESL</sequence>
<dbReference type="InterPro" id="IPR052511">
    <property type="entry name" value="ATP-dep_Helicase"/>
</dbReference>